<dbReference type="EMBL" id="JACHLR010000002">
    <property type="protein sequence ID" value="MBB4857501.1"/>
    <property type="molecule type" value="Genomic_DNA"/>
</dbReference>
<reference evidence="1 2" key="1">
    <citation type="submission" date="2020-08" db="EMBL/GenBank/DDBJ databases">
        <title>Functional genomics of gut bacteria from endangered species of beetles.</title>
        <authorList>
            <person name="Carlos-Shanley C."/>
        </authorList>
    </citation>
    <scope>NUCLEOTIDE SEQUENCE [LARGE SCALE GENOMIC DNA]</scope>
    <source>
        <strain evidence="1 2">S00245</strain>
    </source>
</reference>
<name>A0A7W7K7A7_9SPHN</name>
<keyword evidence="2" id="KW-1185">Reference proteome</keyword>
<proteinExistence type="predicted"/>
<dbReference type="AlphaFoldDB" id="A0A7W7K7A7"/>
<evidence type="ECO:0000313" key="1">
    <source>
        <dbReference type="EMBL" id="MBB4857501.1"/>
    </source>
</evidence>
<accession>A0A7W7K7A7</accession>
<dbReference type="RefSeq" id="WP_184242767.1">
    <property type="nucleotide sequence ID" value="NZ_JACHLR010000002.1"/>
</dbReference>
<gene>
    <name evidence="1" type="ORF">HNO88_000808</name>
</gene>
<comment type="caution">
    <text evidence="1">The sequence shown here is derived from an EMBL/GenBank/DDBJ whole genome shotgun (WGS) entry which is preliminary data.</text>
</comment>
<sequence>MAKSEPKAVDALAWPIVAADAWFLGAEASWVIWLRCARLAQGGAPANREAMRMVEEKWHAQVDLAAALATGRFGTEPSQVAGRTIDHYRSRVSANRSRLTRK</sequence>
<dbReference type="Proteomes" id="UP000555448">
    <property type="component" value="Unassembled WGS sequence"/>
</dbReference>
<organism evidence="1 2">
    <name type="scientific">Novosphingobium chloroacetimidivorans</name>
    <dbReference type="NCBI Taxonomy" id="1428314"/>
    <lineage>
        <taxon>Bacteria</taxon>
        <taxon>Pseudomonadati</taxon>
        <taxon>Pseudomonadota</taxon>
        <taxon>Alphaproteobacteria</taxon>
        <taxon>Sphingomonadales</taxon>
        <taxon>Sphingomonadaceae</taxon>
        <taxon>Novosphingobium</taxon>
    </lineage>
</organism>
<protein>
    <submittedName>
        <fullName evidence="1">Uncharacterized protein</fullName>
    </submittedName>
</protein>
<evidence type="ECO:0000313" key="2">
    <source>
        <dbReference type="Proteomes" id="UP000555448"/>
    </source>
</evidence>